<dbReference type="CDD" id="cd00852">
    <property type="entry name" value="NifB"/>
    <property type="match status" value="1"/>
</dbReference>
<dbReference type="InterPro" id="IPR003731">
    <property type="entry name" value="Di-Nase_FeMo-co_biosynth"/>
</dbReference>
<evidence type="ECO:0000313" key="2">
    <source>
        <dbReference type="EMBL" id="OJJ24949.1"/>
    </source>
</evidence>
<dbReference type="Proteomes" id="UP000183940">
    <property type="component" value="Unassembled WGS sequence"/>
</dbReference>
<keyword evidence="3" id="KW-1185">Reference proteome</keyword>
<dbReference type="SUPFAM" id="SSF53146">
    <property type="entry name" value="Nitrogenase accessory factor-like"/>
    <property type="match status" value="1"/>
</dbReference>
<name>A0A1L9QQM5_9CYAN</name>
<sequence length="133" mass="14598">MTASTVVKPPPKIRVAVASKDKGLTNEHFGHAREFLIYEVDTHQAQLLENRPVKPYCHGPEGGPGDLSENIAALSDCTAVLVAKIGALPESRLQEAGIEVVQVYNTIETAVLDFYSQWVEKSIQSIERQDNPD</sequence>
<evidence type="ECO:0000259" key="1">
    <source>
        <dbReference type="Pfam" id="PF02579"/>
    </source>
</evidence>
<dbReference type="InterPro" id="IPR036105">
    <property type="entry name" value="DiNase_FeMo-co_biosyn_sf"/>
</dbReference>
<dbReference type="EMBL" id="MLAW01000023">
    <property type="protein sequence ID" value="OJJ24949.1"/>
    <property type="molecule type" value="Genomic_DNA"/>
</dbReference>
<dbReference type="STRING" id="1925591.BI308_13785"/>
<dbReference type="Gene3D" id="3.30.420.130">
    <property type="entry name" value="Dinitrogenase iron-molybdenum cofactor biosynthesis domain"/>
    <property type="match status" value="1"/>
</dbReference>
<gene>
    <name evidence="2" type="ORF">BI308_13785</name>
</gene>
<dbReference type="PANTHER" id="PTHR33937:SF2">
    <property type="entry name" value="DINITROGENASE IRON-MOLYBDENUM COFACTOR BIOSYNTHESIS DOMAIN-CONTAINING PROTEIN"/>
    <property type="match status" value="1"/>
</dbReference>
<evidence type="ECO:0000313" key="3">
    <source>
        <dbReference type="Proteomes" id="UP000183940"/>
    </source>
</evidence>
<reference evidence="2" key="1">
    <citation type="submission" date="2016-10" db="EMBL/GenBank/DDBJ databases">
        <title>CRISPR-Cas defence system in Roseofilum reptotaenium: evidence of a bacteriophage-cyanobacterium arms race in the coral black band disease.</title>
        <authorList>
            <person name="Buerger P."/>
            <person name="Wood-Charlson E.M."/>
            <person name="Weynberg K.D."/>
            <person name="Willis B."/>
            <person name="Van Oppen M.J."/>
        </authorList>
    </citation>
    <scope>NUCLEOTIDE SEQUENCE [LARGE SCALE GENOMIC DNA]</scope>
    <source>
        <strain evidence="2">AO1-A</strain>
    </source>
</reference>
<proteinExistence type="predicted"/>
<accession>A0A1L9QQM5</accession>
<dbReference type="Pfam" id="PF02579">
    <property type="entry name" value="Nitro_FeMo-Co"/>
    <property type="match status" value="1"/>
</dbReference>
<organism evidence="2 3">
    <name type="scientific">Roseofilum reptotaenium AO1-A</name>
    <dbReference type="NCBI Taxonomy" id="1925591"/>
    <lineage>
        <taxon>Bacteria</taxon>
        <taxon>Bacillati</taxon>
        <taxon>Cyanobacteriota</taxon>
        <taxon>Cyanophyceae</taxon>
        <taxon>Desertifilales</taxon>
        <taxon>Desertifilaceae</taxon>
        <taxon>Roseofilum</taxon>
    </lineage>
</organism>
<protein>
    <recommendedName>
        <fullName evidence="1">Dinitrogenase iron-molybdenum cofactor biosynthesis domain-containing protein</fullName>
    </recommendedName>
</protein>
<dbReference type="InterPro" id="IPR034165">
    <property type="entry name" value="NifB_C"/>
</dbReference>
<dbReference type="InterPro" id="IPR051840">
    <property type="entry name" value="NifX/NifY_domain"/>
</dbReference>
<dbReference type="PANTHER" id="PTHR33937">
    <property type="entry name" value="IRON-MOLYBDENUM PROTEIN-RELATED-RELATED"/>
    <property type="match status" value="1"/>
</dbReference>
<feature type="domain" description="Dinitrogenase iron-molybdenum cofactor biosynthesis" evidence="1">
    <location>
        <begin position="24"/>
        <end position="114"/>
    </location>
</feature>
<comment type="caution">
    <text evidence="2">The sequence shown here is derived from an EMBL/GenBank/DDBJ whole genome shotgun (WGS) entry which is preliminary data.</text>
</comment>
<dbReference type="AlphaFoldDB" id="A0A1L9QQM5"/>